<proteinExistence type="predicted"/>
<keyword evidence="2" id="KW-1185">Reference proteome</keyword>
<dbReference type="Proteomes" id="UP001558481">
    <property type="component" value="Unassembled WGS sequence"/>
</dbReference>
<gene>
    <name evidence="1" type="ORF">VVR66_10485</name>
</gene>
<reference evidence="1 2" key="1">
    <citation type="journal article" date="2024" name="Fungal Genet. Biol.">
        <title>The porcine skin microbiome exhibits broad fungal antagonism.</title>
        <authorList>
            <person name="De La Cruz K.F."/>
            <person name="Townsend E.C."/>
            <person name="Alex Cheong J.Z."/>
            <person name="Salamzade R."/>
            <person name="Liu A."/>
            <person name="Sandstrom S."/>
            <person name="Davila E."/>
            <person name="Huang L."/>
            <person name="Xu K.H."/>
            <person name="Wu S.Y."/>
            <person name="Meudt J.J."/>
            <person name="Shanmuganayagam D."/>
            <person name="Gibson A.L.F."/>
            <person name="Kalan L.R."/>
        </authorList>
    </citation>
    <scope>NUCLEOTIDE SEQUENCE [LARGE SCALE GENOMIC DNA]</scope>
    <source>
        <strain evidence="1 2">LK2625</strain>
    </source>
</reference>
<comment type="caution">
    <text evidence="1">The sequence shown here is derived from an EMBL/GenBank/DDBJ whole genome shotgun (WGS) entry which is preliminary data.</text>
</comment>
<name>A0ABV3V5D7_9MICC</name>
<evidence type="ECO:0000313" key="1">
    <source>
        <dbReference type="EMBL" id="MEX3595140.1"/>
    </source>
</evidence>
<sequence>MTGLSSRLRRPPLLADGEGLDLAVEEHVERDAGLAMDGVVVGDDELVEEGLVGDPA</sequence>
<evidence type="ECO:0000313" key="2">
    <source>
        <dbReference type="Proteomes" id="UP001558481"/>
    </source>
</evidence>
<protein>
    <submittedName>
        <fullName evidence="1">Uncharacterized protein</fullName>
    </submittedName>
</protein>
<organism evidence="1 2">
    <name type="scientific">Kocuria carniphila</name>
    <dbReference type="NCBI Taxonomy" id="262208"/>
    <lineage>
        <taxon>Bacteria</taxon>
        <taxon>Bacillati</taxon>
        <taxon>Actinomycetota</taxon>
        <taxon>Actinomycetes</taxon>
        <taxon>Micrococcales</taxon>
        <taxon>Micrococcaceae</taxon>
        <taxon>Kocuria</taxon>
    </lineage>
</organism>
<dbReference type="EMBL" id="JAYWLU010000010">
    <property type="protein sequence ID" value="MEX3595140.1"/>
    <property type="molecule type" value="Genomic_DNA"/>
</dbReference>
<accession>A0ABV3V5D7</accession>
<dbReference type="RefSeq" id="WP_368629523.1">
    <property type="nucleotide sequence ID" value="NZ_JAYWLU010000010.1"/>
</dbReference>